<dbReference type="Proteomes" id="UP000284731">
    <property type="component" value="Unassembled WGS sequence"/>
</dbReference>
<dbReference type="GeneID" id="89620532"/>
<sequence length="103" mass="12020">MKQKTLHTALREFAYEQYHSENNHLSPEQWVALLNGYYYNKEAAMLASQIGLNEVDVQIWYCRFALAVTAYALKLCNKAKQKAYFRFTPQKHVTTSIPVFLVN</sequence>
<dbReference type="AlphaFoldDB" id="A0A412PBL5"/>
<proteinExistence type="predicted"/>
<organism evidence="1 2">
    <name type="scientific">Solobacterium moorei</name>
    <dbReference type="NCBI Taxonomy" id="102148"/>
    <lineage>
        <taxon>Bacteria</taxon>
        <taxon>Bacillati</taxon>
        <taxon>Bacillota</taxon>
        <taxon>Erysipelotrichia</taxon>
        <taxon>Erysipelotrichales</taxon>
        <taxon>Erysipelotrichaceae</taxon>
        <taxon>Solobacterium</taxon>
    </lineage>
</organism>
<gene>
    <name evidence="1" type="ORF">DWX20_08910</name>
</gene>
<dbReference type="RefSeq" id="WP_028078837.1">
    <property type="nucleotide sequence ID" value="NZ_AP028934.1"/>
</dbReference>
<evidence type="ECO:0000313" key="1">
    <source>
        <dbReference type="EMBL" id="RGT54276.1"/>
    </source>
</evidence>
<comment type="caution">
    <text evidence="1">The sequence shown here is derived from an EMBL/GenBank/DDBJ whole genome shotgun (WGS) entry which is preliminary data.</text>
</comment>
<name>A0A412PBL5_9FIRM</name>
<protein>
    <submittedName>
        <fullName evidence="1">Uncharacterized protein</fullName>
    </submittedName>
</protein>
<dbReference type="EMBL" id="QRWX01000004">
    <property type="protein sequence ID" value="RGT54276.1"/>
    <property type="molecule type" value="Genomic_DNA"/>
</dbReference>
<accession>A0A412PBL5</accession>
<evidence type="ECO:0000313" key="2">
    <source>
        <dbReference type="Proteomes" id="UP000284731"/>
    </source>
</evidence>
<reference evidence="1 2" key="1">
    <citation type="submission" date="2018-08" db="EMBL/GenBank/DDBJ databases">
        <title>A genome reference for cultivated species of the human gut microbiota.</title>
        <authorList>
            <person name="Zou Y."/>
            <person name="Xue W."/>
            <person name="Luo G."/>
        </authorList>
    </citation>
    <scope>NUCLEOTIDE SEQUENCE [LARGE SCALE GENOMIC DNA]</scope>
    <source>
        <strain evidence="1 2">AF18-46</strain>
    </source>
</reference>